<keyword evidence="8" id="KW-0130">Cell adhesion</keyword>
<evidence type="ECO:0000259" key="14">
    <source>
        <dbReference type="PROSITE" id="PS51019"/>
    </source>
</evidence>
<feature type="domain" description="Reelin" evidence="14">
    <location>
        <begin position="6"/>
        <end position="176"/>
    </location>
</feature>
<dbReference type="SMART" id="SM00131">
    <property type="entry name" value="KU"/>
    <property type="match status" value="1"/>
</dbReference>
<protein>
    <recommendedName>
        <fullName evidence="2">Spondin-1</fullName>
    </recommendedName>
    <alternativeName>
        <fullName evidence="11">F-spondin</fullName>
    </alternativeName>
</protein>
<evidence type="ECO:0000256" key="1">
    <source>
        <dbReference type="ARBA" id="ARBA00004498"/>
    </source>
</evidence>
<dbReference type="InterPro" id="IPR020901">
    <property type="entry name" value="Prtase_inh_Kunz-CS"/>
</dbReference>
<evidence type="ECO:0000256" key="4">
    <source>
        <dbReference type="ARBA" id="ARBA00022530"/>
    </source>
</evidence>
<dbReference type="PRINTS" id="PR00759">
    <property type="entry name" value="BASICPTASE"/>
</dbReference>
<feature type="domain" description="Spondin" evidence="15">
    <location>
        <begin position="170"/>
        <end position="361"/>
    </location>
</feature>
<evidence type="ECO:0000256" key="8">
    <source>
        <dbReference type="ARBA" id="ARBA00022889"/>
    </source>
</evidence>
<keyword evidence="9" id="KW-1015">Disulfide bond</keyword>
<evidence type="ECO:0000256" key="10">
    <source>
        <dbReference type="ARBA" id="ARBA00023180"/>
    </source>
</evidence>
<evidence type="ECO:0000256" key="11">
    <source>
        <dbReference type="ARBA" id="ARBA00030964"/>
    </source>
</evidence>
<evidence type="ECO:0000313" key="16">
    <source>
        <dbReference type="EMBL" id="CAH0396963.1"/>
    </source>
</evidence>
<dbReference type="Pfam" id="PF19028">
    <property type="entry name" value="TSP1_spondin"/>
    <property type="match status" value="1"/>
</dbReference>
<dbReference type="InterPro" id="IPR000884">
    <property type="entry name" value="TSP1_rpt"/>
</dbReference>
<dbReference type="InterPro" id="IPR042307">
    <property type="entry name" value="Reeler_sf"/>
</dbReference>
<dbReference type="SUPFAM" id="SSF57362">
    <property type="entry name" value="BPTI-like"/>
    <property type="match status" value="1"/>
</dbReference>
<feature type="signal peptide" evidence="12">
    <location>
        <begin position="1"/>
        <end position="20"/>
    </location>
</feature>
<keyword evidence="5" id="KW-0479">Metal-binding</keyword>
<dbReference type="EMBL" id="OU963894">
    <property type="protein sequence ID" value="CAH0396963.1"/>
    <property type="molecule type" value="Genomic_DNA"/>
</dbReference>
<dbReference type="PANTHER" id="PTHR11311">
    <property type="entry name" value="SPONDIN"/>
    <property type="match status" value="1"/>
</dbReference>
<proteinExistence type="predicted"/>
<evidence type="ECO:0000256" key="2">
    <source>
        <dbReference type="ARBA" id="ARBA00019594"/>
    </source>
</evidence>
<gene>
    <name evidence="16" type="ORF">CHILSU_LOCUS11</name>
</gene>
<keyword evidence="7" id="KW-0677">Repeat</keyword>
<reference evidence="16" key="1">
    <citation type="submission" date="2021-12" db="EMBL/GenBank/DDBJ databases">
        <authorList>
            <person name="King R."/>
        </authorList>
    </citation>
    <scope>NUCLEOTIDE SEQUENCE</scope>
</reference>
<dbReference type="CDD" id="cd08544">
    <property type="entry name" value="Reeler"/>
    <property type="match status" value="1"/>
</dbReference>
<dbReference type="InterPro" id="IPR036880">
    <property type="entry name" value="Kunitz_BPTI_sf"/>
</dbReference>
<evidence type="ECO:0000313" key="17">
    <source>
        <dbReference type="Proteomes" id="UP001153292"/>
    </source>
</evidence>
<comment type="subcellular location">
    <subcellularLocation>
        <location evidence="1">Secreted</location>
        <location evidence="1">Extracellular space</location>
        <location evidence="1">Extracellular matrix</location>
    </subcellularLocation>
</comment>
<dbReference type="InterPro" id="IPR002861">
    <property type="entry name" value="Reeler_dom"/>
</dbReference>
<dbReference type="SUPFAM" id="SSF82895">
    <property type="entry name" value="TSP-1 type 1 repeat"/>
    <property type="match status" value="4"/>
</dbReference>
<dbReference type="NCBIfam" id="NF038123">
    <property type="entry name" value="NF038123_dom"/>
    <property type="match status" value="1"/>
</dbReference>
<name>A0ABN8AVF4_CHISP</name>
<dbReference type="Gene3D" id="2.20.100.10">
    <property type="entry name" value="Thrombospondin type-1 (TSP1) repeat"/>
    <property type="match status" value="4"/>
</dbReference>
<dbReference type="Pfam" id="PF00090">
    <property type="entry name" value="TSP_1"/>
    <property type="match status" value="3"/>
</dbReference>
<keyword evidence="3" id="KW-0964">Secreted</keyword>
<sequence length="763" mass="83933">MVGHWLAWLLTAVIAGTAVGCSLEPVGRVGPKSPGDNYYRLLINGDVERYLPGQRYVVTLVGSRTHDVVQQFTRFKLTLEPLGGRDLHAPSRLGQFQLFADTLTSFDDECVTAVLEADDLPKTEVQVMWKAPPAGSGCVLLKAMVYENASRWFAEDGQLTRRVCEDTSAAATQCCACDAAKYKMVFQGVWSPQTHPKDFPTQALWLTHFSDIIGATHPHNFSFWGEGQIATDGFRSLAEWGSVELMERELRQQGKLLRAIVRVPGLWHPRLNHNTSAAFSVDRRRPLLSLASMFGPSPDWVVGVNGLDLCLKDCTWVEEKVVDLYPYDAGTDNGISYLSPNSETVPRERMYRITPMYPEDPRAPFYSPGAGEVPPLARLYLTREKLLPQSCDEETLQSLVVEEVDNTEAAEKPECAVSEWGAWSSCSVSCGKGLRMRTRRYRMPQKAQMFRCDRQLVAKEMCVASLPECPDNTGNEEDADLAGVEVEDVSGICQVSEWSDWRPCSVSCGAGITLRNRHFLHRMGPKKCPLVPIEETHKCMEAPCTEEQVEATDPSCPTTPWSAWSACSASCGAGAQFRTRLLLVEPERQLICADKVQLLQHQPCTLKPTCDVDMITAKQICMEGIEVGPCRGQFERWAFVAMKGMCVPFAYGGCRGNRNNFLSQQNCLDTCAQILGGAGPGGVGPNNPGLSVNSAAPVSSVTGPPAPQAGDCQVSAWSEWSRCSVSCGAGYQERTRTVLVQASPGGAPCPPRLVRRRRCNRVC</sequence>
<keyword evidence="6 12" id="KW-0732">Signal</keyword>
<feature type="domain" description="BPTI/Kunitz inhibitor" evidence="13">
    <location>
        <begin position="621"/>
        <end position="671"/>
    </location>
</feature>
<dbReference type="Pfam" id="PF06468">
    <property type="entry name" value="Spond_N"/>
    <property type="match status" value="1"/>
</dbReference>
<evidence type="ECO:0000256" key="9">
    <source>
        <dbReference type="ARBA" id="ARBA00023157"/>
    </source>
</evidence>
<dbReference type="Gene3D" id="4.10.410.10">
    <property type="entry name" value="Pancreatic trypsin inhibitor Kunitz domain"/>
    <property type="match status" value="1"/>
</dbReference>
<evidence type="ECO:0000259" key="13">
    <source>
        <dbReference type="PROSITE" id="PS50279"/>
    </source>
</evidence>
<dbReference type="InterPro" id="IPR038678">
    <property type="entry name" value="Spondin_N_sf"/>
</dbReference>
<dbReference type="Gene3D" id="2.60.40.4060">
    <property type="entry name" value="Reeler domain"/>
    <property type="match status" value="1"/>
</dbReference>
<evidence type="ECO:0000256" key="5">
    <source>
        <dbReference type="ARBA" id="ARBA00022723"/>
    </source>
</evidence>
<evidence type="ECO:0000256" key="7">
    <source>
        <dbReference type="ARBA" id="ARBA00022737"/>
    </source>
</evidence>
<dbReference type="PROSITE" id="PS51019">
    <property type="entry name" value="REELIN"/>
    <property type="match status" value="1"/>
</dbReference>
<dbReference type="PROSITE" id="PS51020">
    <property type="entry name" value="SPONDIN"/>
    <property type="match status" value="1"/>
</dbReference>
<keyword evidence="10" id="KW-0325">Glycoprotein</keyword>
<organism evidence="16 17">
    <name type="scientific">Chilo suppressalis</name>
    <name type="common">Asiatic rice borer moth</name>
    <dbReference type="NCBI Taxonomy" id="168631"/>
    <lineage>
        <taxon>Eukaryota</taxon>
        <taxon>Metazoa</taxon>
        <taxon>Ecdysozoa</taxon>
        <taxon>Arthropoda</taxon>
        <taxon>Hexapoda</taxon>
        <taxon>Insecta</taxon>
        <taxon>Pterygota</taxon>
        <taxon>Neoptera</taxon>
        <taxon>Endopterygota</taxon>
        <taxon>Lepidoptera</taxon>
        <taxon>Glossata</taxon>
        <taxon>Ditrysia</taxon>
        <taxon>Pyraloidea</taxon>
        <taxon>Crambidae</taxon>
        <taxon>Crambinae</taxon>
        <taxon>Chilo</taxon>
    </lineage>
</organism>
<dbReference type="PROSITE" id="PS50279">
    <property type="entry name" value="BPTI_KUNITZ_2"/>
    <property type="match status" value="1"/>
</dbReference>
<dbReference type="InterPro" id="IPR044004">
    <property type="entry name" value="TSP1_spondin_dom"/>
</dbReference>
<dbReference type="PANTHER" id="PTHR11311:SF23">
    <property type="entry name" value="SPONDIN-1"/>
    <property type="match status" value="1"/>
</dbReference>
<keyword evidence="17" id="KW-1185">Reference proteome</keyword>
<dbReference type="InterPro" id="IPR002223">
    <property type="entry name" value="Kunitz_BPTI"/>
</dbReference>
<dbReference type="SMART" id="SM00209">
    <property type="entry name" value="TSP1"/>
    <property type="match status" value="4"/>
</dbReference>
<dbReference type="PROSITE" id="PS50092">
    <property type="entry name" value="TSP1"/>
    <property type="match status" value="4"/>
</dbReference>
<dbReference type="Gene3D" id="2.60.40.2130">
    <property type="entry name" value="F-spondin domain"/>
    <property type="match status" value="1"/>
</dbReference>
<accession>A0ABN8AVF4</accession>
<evidence type="ECO:0000259" key="15">
    <source>
        <dbReference type="PROSITE" id="PS51020"/>
    </source>
</evidence>
<feature type="chain" id="PRO_5046099868" description="Spondin-1" evidence="12">
    <location>
        <begin position="21"/>
        <end position="763"/>
    </location>
</feature>
<evidence type="ECO:0000256" key="12">
    <source>
        <dbReference type="SAM" id="SignalP"/>
    </source>
</evidence>
<dbReference type="Proteomes" id="UP001153292">
    <property type="component" value="Chromosome 1"/>
</dbReference>
<dbReference type="InterPro" id="IPR009465">
    <property type="entry name" value="Spondin_N"/>
</dbReference>
<dbReference type="Pfam" id="PF02014">
    <property type="entry name" value="Reeler"/>
    <property type="match status" value="1"/>
</dbReference>
<dbReference type="InterPro" id="IPR051418">
    <property type="entry name" value="Spondin/Thrombospondin_T1"/>
</dbReference>
<evidence type="ECO:0000256" key="3">
    <source>
        <dbReference type="ARBA" id="ARBA00022525"/>
    </source>
</evidence>
<dbReference type="InterPro" id="IPR036383">
    <property type="entry name" value="TSP1_rpt_sf"/>
</dbReference>
<evidence type="ECO:0000256" key="6">
    <source>
        <dbReference type="ARBA" id="ARBA00022729"/>
    </source>
</evidence>
<dbReference type="Pfam" id="PF00014">
    <property type="entry name" value="Kunitz_BPTI"/>
    <property type="match status" value="1"/>
</dbReference>
<dbReference type="PROSITE" id="PS00280">
    <property type="entry name" value="BPTI_KUNITZ_1"/>
    <property type="match status" value="1"/>
</dbReference>
<keyword evidence="4" id="KW-0272">Extracellular matrix</keyword>